<proteinExistence type="predicted"/>
<dbReference type="AlphaFoldDB" id="A0A803V9J5"/>
<evidence type="ECO:0000313" key="2">
    <source>
        <dbReference type="Proteomes" id="UP000016665"/>
    </source>
</evidence>
<protein>
    <submittedName>
        <fullName evidence="1">Uncharacterized protein</fullName>
    </submittedName>
</protein>
<keyword evidence="2" id="KW-1185">Reference proteome</keyword>
<reference evidence="1" key="3">
    <citation type="submission" date="2025-09" db="UniProtKB">
        <authorList>
            <consortium name="Ensembl"/>
        </authorList>
    </citation>
    <scope>IDENTIFICATION</scope>
</reference>
<dbReference type="Ensembl" id="ENSFALT00000040714.1">
    <property type="protein sequence ID" value="ENSFALP00000019401.1"/>
    <property type="gene ID" value="ENSFALG00000028418.1"/>
</dbReference>
<name>A0A803V9J5_FICAL</name>
<accession>A0A803V9J5</accession>
<dbReference type="Proteomes" id="UP000016665">
    <property type="component" value="Chromosome 17"/>
</dbReference>
<sequence length="82" mass="9003">MCSCIFSVFGTEGLGQKVWDQQEEKPGQSMCGVGVWGCFWRGQEMSMIGLQVFGECSAGGKLAPWKGKWRYPGAYGQPDGEM</sequence>
<reference evidence="1" key="2">
    <citation type="submission" date="2025-08" db="UniProtKB">
        <authorList>
            <consortium name="Ensembl"/>
        </authorList>
    </citation>
    <scope>IDENTIFICATION</scope>
</reference>
<reference evidence="1 2" key="1">
    <citation type="journal article" date="2012" name="Nature">
        <title>The genomic landscape of species divergence in Ficedula flycatchers.</title>
        <authorList>
            <person name="Ellegren H."/>
            <person name="Smeds L."/>
            <person name="Burri R."/>
            <person name="Olason P.I."/>
            <person name="Backstrom N."/>
            <person name="Kawakami T."/>
            <person name="Kunstner A."/>
            <person name="Makinen H."/>
            <person name="Nadachowska-Brzyska K."/>
            <person name="Qvarnstrom A."/>
            <person name="Uebbing S."/>
            <person name="Wolf J.B."/>
        </authorList>
    </citation>
    <scope>NUCLEOTIDE SEQUENCE [LARGE SCALE GENOMIC DNA]</scope>
</reference>
<organism evidence="1 2">
    <name type="scientific">Ficedula albicollis</name>
    <name type="common">Collared flycatcher</name>
    <name type="synonym">Muscicapa albicollis</name>
    <dbReference type="NCBI Taxonomy" id="59894"/>
    <lineage>
        <taxon>Eukaryota</taxon>
        <taxon>Metazoa</taxon>
        <taxon>Chordata</taxon>
        <taxon>Craniata</taxon>
        <taxon>Vertebrata</taxon>
        <taxon>Euteleostomi</taxon>
        <taxon>Archelosauria</taxon>
        <taxon>Archosauria</taxon>
        <taxon>Dinosauria</taxon>
        <taxon>Saurischia</taxon>
        <taxon>Theropoda</taxon>
        <taxon>Coelurosauria</taxon>
        <taxon>Aves</taxon>
        <taxon>Neognathae</taxon>
        <taxon>Neoaves</taxon>
        <taxon>Telluraves</taxon>
        <taxon>Australaves</taxon>
        <taxon>Passeriformes</taxon>
        <taxon>Muscicapidae</taxon>
        <taxon>Ficedula</taxon>
    </lineage>
</organism>
<evidence type="ECO:0000313" key="1">
    <source>
        <dbReference type="Ensembl" id="ENSFALP00000019401.1"/>
    </source>
</evidence>